<feature type="domain" description="CinA C-terminal" evidence="1">
    <location>
        <begin position="11"/>
        <end position="161"/>
    </location>
</feature>
<dbReference type="Pfam" id="PF02464">
    <property type="entry name" value="CinA"/>
    <property type="match status" value="1"/>
</dbReference>
<organism evidence="2 3">
    <name type="scientific">Nocardioides jiangsuensis</name>
    <dbReference type="NCBI Taxonomy" id="2866161"/>
    <lineage>
        <taxon>Bacteria</taxon>
        <taxon>Bacillati</taxon>
        <taxon>Actinomycetota</taxon>
        <taxon>Actinomycetes</taxon>
        <taxon>Propionibacteriales</taxon>
        <taxon>Nocardioidaceae</taxon>
        <taxon>Nocardioides</taxon>
    </lineage>
</organism>
<proteinExistence type="predicted"/>
<comment type="caution">
    <text evidence="2">The sequence shown here is derived from an EMBL/GenBank/DDBJ whole genome shotgun (WGS) entry which is preliminary data.</text>
</comment>
<name>A0ABS7RQM9_9ACTN</name>
<keyword evidence="3" id="KW-1185">Reference proteome</keyword>
<dbReference type="Proteomes" id="UP000754710">
    <property type="component" value="Unassembled WGS sequence"/>
</dbReference>
<accession>A0ABS7RQM9</accession>
<evidence type="ECO:0000259" key="1">
    <source>
        <dbReference type="Pfam" id="PF02464"/>
    </source>
</evidence>
<reference evidence="2 3" key="1">
    <citation type="submission" date="2021-08" db="EMBL/GenBank/DDBJ databases">
        <title>Nocardioides bacterium WL0053 sp. nov., isolated from the sediment.</title>
        <authorList>
            <person name="Wang L."/>
            <person name="Zhang D."/>
            <person name="Zhang A."/>
        </authorList>
    </citation>
    <scope>NUCLEOTIDE SEQUENCE [LARGE SCALE GENOMIC DNA]</scope>
    <source>
        <strain evidence="2 3">WL0053</strain>
    </source>
</reference>
<evidence type="ECO:0000313" key="3">
    <source>
        <dbReference type="Proteomes" id="UP000754710"/>
    </source>
</evidence>
<dbReference type="RefSeq" id="WP_221025575.1">
    <property type="nucleotide sequence ID" value="NZ_JAIEZQ010000002.1"/>
</dbReference>
<dbReference type="NCBIfam" id="TIGR00199">
    <property type="entry name" value="PncC_domain"/>
    <property type="match status" value="1"/>
</dbReference>
<dbReference type="SUPFAM" id="SSF142433">
    <property type="entry name" value="CinA-like"/>
    <property type="match status" value="1"/>
</dbReference>
<dbReference type="Gene3D" id="3.90.950.20">
    <property type="entry name" value="CinA-like"/>
    <property type="match status" value="1"/>
</dbReference>
<protein>
    <submittedName>
        <fullName evidence="2">CinA family protein</fullName>
    </submittedName>
</protein>
<dbReference type="EMBL" id="JAIEZQ010000002">
    <property type="protein sequence ID" value="MBY9075877.1"/>
    <property type="molecule type" value="Genomic_DNA"/>
</dbReference>
<evidence type="ECO:0000313" key="2">
    <source>
        <dbReference type="EMBL" id="MBY9075877.1"/>
    </source>
</evidence>
<dbReference type="InterPro" id="IPR008136">
    <property type="entry name" value="CinA_C"/>
</dbReference>
<sequence length="171" mass="17500">MAPAHDTDPMTLAATLQAELLRRGAMLATAESLTGGRLGDVLSAAPGSSDTYLGGVVSYATEVKQKVLGVSPETVERHGVVSAECAAEMARGVRDLIGAEFAVSTTGVAGPTRQEDKPVGLVFLAVAGPDGVRTERLDLDGERAEIREQTVSSALALVLEAVSATPVGSRG</sequence>
<gene>
    <name evidence="2" type="ORF">K1X13_13675</name>
</gene>
<dbReference type="InterPro" id="IPR036653">
    <property type="entry name" value="CinA-like_C"/>
</dbReference>